<evidence type="ECO:0000313" key="1">
    <source>
        <dbReference type="EMBL" id="AEM38296.1"/>
    </source>
</evidence>
<accession>G0EG48</accession>
<dbReference type="EMBL" id="CP002838">
    <property type="protein sequence ID" value="AEM38296.1"/>
    <property type="molecule type" value="Genomic_DNA"/>
</dbReference>
<dbReference type="GeneID" id="11140072"/>
<dbReference type="KEGG" id="pfm:Pyrfu_0425"/>
<organism evidence="1 2">
    <name type="scientific">Pyrolobus fumarii (strain DSM 11204 / 1A)</name>
    <dbReference type="NCBI Taxonomy" id="694429"/>
    <lineage>
        <taxon>Archaea</taxon>
        <taxon>Thermoproteota</taxon>
        <taxon>Thermoprotei</taxon>
        <taxon>Desulfurococcales</taxon>
        <taxon>Pyrodictiaceae</taxon>
        <taxon>Pyrolobus</taxon>
    </lineage>
</organism>
<evidence type="ECO:0000313" key="2">
    <source>
        <dbReference type="Proteomes" id="UP000001037"/>
    </source>
</evidence>
<dbReference type="RefSeq" id="WP_014025973.1">
    <property type="nucleotide sequence ID" value="NC_015931.1"/>
</dbReference>
<protein>
    <submittedName>
        <fullName evidence="1">Uncharacterized protein</fullName>
    </submittedName>
</protein>
<keyword evidence="2" id="KW-1185">Reference proteome</keyword>
<dbReference type="Proteomes" id="UP000001037">
    <property type="component" value="Chromosome"/>
</dbReference>
<dbReference type="InParanoid" id="G0EG48"/>
<dbReference type="AlphaFoldDB" id="G0EG48"/>
<proteinExistence type="predicted"/>
<name>G0EG48_PYRF1</name>
<reference evidence="1 2" key="1">
    <citation type="journal article" date="2011" name="Stand. Genomic Sci.">
        <title>Complete genome sequence of the hyperthermophilic chemolithoautotroph Pyrolobus fumarii type strain (1A).</title>
        <authorList>
            <person name="Anderson I."/>
            <person name="Goker M."/>
            <person name="Nolan M."/>
            <person name="Lucas S."/>
            <person name="Hammon N."/>
            <person name="Deshpande S."/>
            <person name="Cheng J.F."/>
            <person name="Tapia R."/>
            <person name="Han C."/>
            <person name="Goodwin L."/>
            <person name="Pitluck S."/>
            <person name="Huntemann M."/>
            <person name="Liolios K."/>
            <person name="Ivanova N."/>
            <person name="Pagani I."/>
            <person name="Mavromatis K."/>
            <person name="Ovchinikova G."/>
            <person name="Pati A."/>
            <person name="Chen A."/>
            <person name="Palaniappan K."/>
            <person name="Land M."/>
            <person name="Hauser L."/>
            <person name="Brambilla E.M."/>
            <person name="Huber H."/>
            <person name="Yasawong M."/>
            <person name="Rohde M."/>
            <person name="Spring S."/>
            <person name="Abt B."/>
            <person name="Sikorski J."/>
            <person name="Wirth R."/>
            <person name="Detter J.C."/>
            <person name="Woyke T."/>
            <person name="Bristow J."/>
            <person name="Eisen J.A."/>
            <person name="Markowitz V."/>
            <person name="Hugenholtz P."/>
            <person name="Kyrpides N.C."/>
            <person name="Klenk H.P."/>
            <person name="Lapidus A."/>
        </authorList>
    </citation>
    <scope>NUCLEOTIDE SEQUENCE [LARGE SCALE GENOMIC DNA]</scope>
    <source>
        <strain evidence="2">DSM 11204 / 1A</strain>
    </source>
</reference>
<gene>
    <name evidence="1" type="ordered locus">Pyrfu_0425</name>
</gene>
<sequence>MSAIYSDLLDMLGKLCRRKCDIWDTACISELVKCWFIECLESVGDGRYNVSDKPGCEAGGYTVFQRLLEVIDRATYANIITEVGELADLHRRAINVRLAHLDGLASLTSWSLVLFFTLEWDSLPAVSRKRRVFYLETGPVKLISSCKRSLLEPGRSAPKMLECRVEARSDATLAYMNVTTSSFIWGPRSLNDVKLVMRDARRAGDALDALGALTRLLLCKLEVSEIKELMLEAILSTPYVEIRLGRGGRLSAWYIHTFTGLSEAAGHPRYLEQLKELDEHAKNILRELERVTTMACKT</sequence>
<dbReference type="HOGENOM" id="CLU_932619_0_0_2"/>
<dbReference type="STRING" id="694429.Pyrfu_0425"/>